<sequence length="281" mass="29539">MRAAIKARLAAELTALSGRCYDIQEPSGTTVKPYATVKLNGETPENLWTGVKRVYEVALYGEPGDGSVMDALADQAVLALHGVQLTGGPSGPAFTCRLEGVAEPGITDGGGAPASVRTLRLAVAAVGTGEAASSASADEALEALCVWTEDKAGAGWQVYRQRWPQAYTAPAILWRLEQVDAQNRSASMIELHRTVIGHVLSQDEAEQAAMVGALASGLGGVTKLEANPATQEYVVPVTVIGDYRADGLTTGQLTVTLRQKVRKAAPTGPLIREVHYDGGFR</sequence>
<dbReference type="EMBL" id="JACXJA010000001">
    <property type="protein sequence ID" value="MBD2860541.1"/>
    <property type="molecule type" value="Genomic_DNA"/>
</dbReference>
<reference evidence="1" key="1">
    <citation type="submission" date="2020-09" db="EMBL/GenBank/DDBJ databases">
        <title>A novel bacterium of genus Paenibacillus, isolated from South China Sea.</title>
        <authorList>
            <person name="Huang H."/>
            <person name="Mo K."/>
            <person name="Hu Y."/>
        </authorList>
    </citation>
    <scope>NUCLEOTIDE SEQUENCE</scope>
    <source>
        <strain evidence="1">IB182363</strain>
    </source>
</reference>
<dbReference type="AlphaFoldDB" id="A0A927C6A3"/>
<protein>
    <submittedName>
        <fullName evidence="1">Uncharacterized protein</fullName>
    </submittedName>
</protein>
<evidence type="ECO:0000313" key="1">
    <source>
        <dbReference type="EMBL" id="MBD2860541.1"/>
    </source>
</evidence>
<dbReference type="Proteomes" id="UP000639396">
    <property type="component" value="Unassembled WGS sequence"/>
</dbReference>
<organism evidence="1 2">
    <name type="scientific">Paenibacillus oceani</name>
    <dbReference type="NCBI Taxonomy" id="2772510"/>
    <lineage>
        <taxon>Bacteria</taxon>
        <taxon>Bacillati</taxon>
        <taxon>Bacillota</taxon>
        <taxon>Bacilli</taxon>
        <taxon>Bacillales</taxon>
        <taxon>Paenibacillaceae</taxon>
        <taxon>Paenibacillus</taxon>
    </lineage>
</organism>
<accession>A0A927C6A3</accession>
<comment type="caution">
    <text evidence="1">The sequence shown here is derived from an EMBL/GenBank/DDBJ whole genome shotgun (WGS) entry which is preliminary data.</text>
</comment>
<name>A0A927C6A3_9BACL</name>
<keyword evidence="2" id="KW-1185">Reference proteome</keyword>
<evidence type="ECO:0000313" key="2">
    <source>
        <dbReference type="Proteomes" id="UP000639396"/>
    </source>
</evidence>
<proteinExistence type="predicted"/>
<gene>
    <name evidence="1" type="ORF">IDH45_00885</name>
</gene>
<dbReference type="RefSeq" id="WP_190923759.1">
    <property type="nucleotide sequence ID" value="NZ_JACXJA010000001.1"/>
</dbReference>